<feature type="region of interest" description="Disordered" evidence="9">
    <location>
        <begin position="1"/>
        <end position="30"/>
    </location>
</feature>
<proteinExistence type="predicted"/>
<dbReference type="GO" id="GO:0030007">
    <property type="term" value="P:intracellular potassium ion homeostasis"/>
    <property type="evidence" value="ECO:0007669"/>
    <property type="project" value="TreeGrafter"/>
</dbReference>
<evidence type="ECO:0000313" key="12">
    <source>
        <dbReference type="EMBL" id="GAA95544.1"/>
    </source>
</evidence>
<dbReference type="Gene3D" id="2.70.150.10">
    <property type="entry name" value="Calcium-transporting ATPase, cytoplasmic transduction domain A"/>
    <property type="match status" value="1"/>
</dbReference>
<dbReference type="eggNOG" id="KOG0203">
    <property type="taxonomic scope" value="Eukaryota"/>
</dbReference>
<feature type="transmembrane region" description="Helical" evidence="10">
    <location>
        <begin position="1092"/>
        <end position="1110"/>
    </location>
</feature>
<dbReference type="PRINTS" id="PR00121">
    <property type="entry name" value="NAKATPASE"/>
</dbReference>
<dbReference type="GO" id="GO:0016887">
    <property type="term" value="F:ATP hydrolysis activity"/>
    <property type="evidence" value="ECO:0007669"/>
    <property type="project" value="InterPro"/>
</dbReference>
<dbReference type="SMART" id="SM00831">
    <property type="entry name" value="Cation_ATPase_N"/>
    <property type="match status" value="1"/>
</dbReference>
<evidence type="ECO:0000256" key="2">
    <source>
        <dbReference type="ARBA" id="ARBA00022475"/>
    </source>
</evidence>
<organism evidence="12 13">
    <name type="scientific">Mixia osmundae (strain CBS 9802 / IAM 14324 / JCM 22182 / KY 12970)</name>
    <dbReference type="NCBI Taxonomy" id="764103"/>
    <lineage>
        <taxon>Eukaryota</taxon>
        <taxon>Fungi</taxon>
        <taxon>Dikarya</taxon>
        <taxon>Basidiomycota</taxon>
        <taxon>Pucciniomycotina</taxon>
        <taxon>Mixiomycetes</taxon>
        <taxon>Mixiales</taxon>
        <taxon>Mixiaceae</taxon>
        <taxon>Mixia</taxon>
    </lineage>
</organism>
<feature type="compositionally biased region" description="Basic and acidic residues" evidence="9">
    <location>
        <begin position="12"/>
        <end position="29"/>
    </location>
</feature>
<dbReference type="GO" id="GO:1902600">
    <property type="term" value="P:proton transmembrane transport"/>
    <property type="evidence" value="ECO:0007669"/>
    <property type="project" value="TreeGrafter"/>
</dbReference>
<comment type="subcellular location">
    <subcellularLocation>
        <location evidence="1">Cell membrane</location>
        <topology evidence="1">Multi-pass membrane protein</topology>
    </subcellularLocation>
</comment>
<dbReference type="InterPro" id="IPR004014">
    <property type="entry name" value="ATPase_P-typ_cation-transptr_N"/>
</dbReference>
<evidence type="ECO:0000313" key="13">
    <source>
        <dbReference type="Proteomes" id="UP000009131"/>
    </source>
</evidence>
<keyword evidence="2" id="KW-1003">Cell membrane</keyword>
<dbReference type="InterPro" id="IPR059000">
    <property type="entry name" value="ATPase_P-type_domA"/>
</dbReference>
<dbReference type="GO" id="GO:0006883">
    <property type="term" value="P:intracellular sodium ion homeostasis"/>
    <property type="evidence" value="ECO:0007669"/>
    <property type="project" value="TreeGrafter"/>
</dbReference>
<dbReference type="InParanoid" id="G7DY84"/>
<dbReference type="SFLD" id="SFLDF00027">
    <property type="entry name" value="p-type_atpase"/>
    <property type="match status" value="1"/>
</dbReference>
<dbReference type="OMA" id="QQPPIFN"/>
<dbReference type="SUPFAM" id="SSF81665">
    <property type="entry name" value="Calcium ATPase, transmembrane domain M"/>
    <property type="match status" value="1"/>
</dbReference>
<dbReference type="SFLD" id="SFLDG00002">
    <property type="entry name" value="C1.7:_P-type_atpase_like"/>
    <property type="match status" value="1"/>
</dbReference>
<keyword evidence="7 10" id="KW-1133">Transmembrane helix</keyword>
<dbReference type="EMBL" id="BABT02000062">
    <property type="protein sequence ID" value="GAA95544.1"/>
    <property type="molecule type" value="Genomic_DNA"/>
</dbReference>
<evidence type="ECO:0000256" key="1">
    <source>
        <dbReference type="ARBA" id="ARBA00004651"/>
    </source>
</evidence>
<dbReference type="GO" id="GO:0005524">
    <property type="term" value="F:ATP binding"/>
    <property type="evidence" value="ECO:0007669"/>
    <property type="project" value="UniProtKB-KW"/>
</dbReference>
<dbReference type="InterPro" id="IPR044492">
    <property type="entry name" value="P_typ_ATPase_HD_dom"/>
</dbReference>
<dbReference type="Pfam" id="PF00122">
    <property type="entry name" value="E1-E2_ATPase"/>
    <property type="match status" value="1"/>
</dbReference>
<dbReference type="Gene3D" id="3.40.50.1000">
    <property type="entry name" value="HAD superfamily/HAD-like"/>
    <property type="match status" value="1"/>
</dbReference>
<keyword evidence="13" id="KW-1185">Reference proteome</keyword>
<gene>
    <name evidence="12" type="primary">Mo02199</name>
    <name evidence="12" type="ORF">E5Q_02199</name>
</gene>
<keyword evidence="4" id="KW-0547">Nucleotide-binding</keyword>
<dbReference type="GO" id="GO:0005391">
    <property type="term" value="F:P-type sodium:potassium-exchanging transporter activity"/>
    <property type="evidence" value="ECO:0007669"/>
    <property type="project" value="TreeGrafter"/>
</dbReference>
<feature type="transmembrane region" description="Helical" evidence="10">
    <location>
        <begin position="218"/>
        <end position="238"/>
    </location>
</feature>
<evidence type="ECO:0000256" key="8">
    <source>
        <dbReference type="ARBA" id="ARBA00023136"/>
    </source>
</evidence>
<dbReference type="PROSITE" id="PS00154">
    <property type="entry name" value="ATPASE_E1_E2"/>
    <property type="match status" value="1"/>
</dbReference>
<feature type="transmembrane region" description="Helical" evidence="10">
    <location>
        <begin position="378"/>
        <end position="403"/>
    </location>
</feature>
<feature type="transmembrane region" description="Helical" evidence="10">
    <location>
        <begin position="967"/>
        <end position="988"/>
    </location>
</feature>
<dbReference type="RefSeq" id="XP_014570052.1">
    <property type="nucleotide sequence ID" value="XM_014714566.1"/>
</dbReference>
<dbReference type="SUPFAM" id="SSF81660">
    <property type="entry name" value="Metal cation-transporting ATPase, ATP-binding domain N"/>
    <property type="match status" value="1"/>
</dbReference>
<dbReference type="Pfam" id="PF00690">
    <property type="entry name" value="Cation_ATPase_N"/>
    <property type="match status" value="1"/>
</dbReference>
<dbReference type="InterPro" id="IPR008250">
    <property type="entry name" value="ATPase_P-typ_transduc_dom_A_sf"/>
</dbReference>
<feature type="transmembrane region" description="Helical" evidence="10">
    <location>
        <begin position="888"/>
        <end position="912"/>
    </location>
</feature>
<keyword evidence="5" id="KW-0067">ATP-binding</keyword>
<dbReference type="GO" id="GO:1990573">
    <property type="term" value="P:potassium ion import across plasma membrane"/>
    <property type="evidence" value="ECO:0007669"/>
    <property type="project" value="TreeGrafter"/>
</dbReference>
<keyword evidence="6" id="KW-1278">Translocase</keyword>
<evidence type="ECO:0000256" key="4">
    <source>
        <dbReference type="ARBA" id="ARBA00022741"/>
    </source>
</evidence>
<dbReference type="Pfam" id="PF13246">
    <property type="entry name" value="Cation_ATPase"/>
    <property type="match status" value="1"/>
</dbReference>
<accession>G7DY84</accession>
<dbReference type="Gene3D" id="1.20.1110.10">
    <property type="entry name" value="Calcium-transporting ATPase, transmembrane domain"/>
    <property type="match status" value="1"/>
</dbReference>
<dbReference type="Pfam" id="PF00689">
    <property type="entry name" value="Cation_ATPase_C"/>
    <property type="match status" value="1"/>
</dbReference>
<dbReference type="InterPro" id="IPR001757">
    <property type="entry name" value="P_typ_ATPase"/>
</dbReference>
<dbReference type="OrthoDB" id="158672at2759"/>
<evidence type="ECO:0000256" key="5">
    <source>
        <dbReference type="ARBA" id="ARBA00022840"/>
    </source>
</evidence>
<dbReference type="SUPFAM" id="SSF56784">
    <property type="entry name" value="HAD-like"/>
    <property type="match status" value="1"/>
</dbReference>
<comment type="caution">
    <text evidence="12">The sequence shown here is derived from an EMBL/GenBank/DDBJ whole genome shotgun (WGS) entry which is preliminary data.</text>
</comment>
<dbReference type="GO" id="GO:0036376">
    <property type="term" value="P:sodium ion export across plasma membrane"/>
    <property type="evidence" value="ECO:0007669"/>
    <property type="project" value="TreeGrafter"/>
</dbReference>
<reference evidence="12 13" key="2">
    <citation type="journal article" date="2012" name="Open Biol.">
        <title>Characteristics of nucleosomes and linker DNA regions on the genome of the basidiomycete Mixia osmundae revealed by mono- and dinucleosome mapping.</title>
        <authorList>
            <person name="Nishida H."/>
            <person name="Kondo S."/>
            <person name="Matsumoto T."/>
            <person name="Suzuki Y."/>
            <person name="Yoshikawa H."/>
            <person name="Taylor T.D."/>
            <person name="Sugiyama J."/>
        </authorList>
    </citation>
    <scope>NUCLEOTIDE SEQUENCE [LARGE SCALE GENOMIC DNA]</scope>
    <source>
        <strain evidence="13">CBS 9802 / IAM 14324 / JCM 22182 / KY 12970</strain>
    </source>
</reference>
<dbReference type="InterPro" id="IPR036412">
    <property type="entry name" value="HAD-like_sf"/>
</dbReference>
<evidence type="ECO:0000256" key="9">
    <source>
        <dbReference type="SAM" id="MobiDB-lite"/>
    </source>
</evidence>
<reference evidence="12 13" key="1">
    <citation type="journal article" date="2011" name="J. Gen. Appl. Microbiol.">
        <title>Draft genome sequencing of the enigmatic basidiomycete Mixia osmundae.</title>
        <authorList>
            <person name="Nishida H."/>
            <person name="Nagatsuka Y."/>
            <person name="Sugiyama J."/>
        </authorList>
    </citation>
    <scope>NUCLEOTIDE SEQUENCE [LARGE SCALE GENOMIC DNA]</scope>
    <source>
        <strain evidence="13">CBS 9802 / IAM 14324 / JCM 22182 / KY 12970</strain>
    </source>
</reference>
<dbReference type="InterPro" id="IPR006068">
    <property type="entry name" value="ATPase_P-typ_cation-transptr_C"/>
</dbReference>
<dbReference type="PANTHER" id="PTHR43294">
    <property type="entry name" value="SODIUM/POTASSIUM-TRANSPORTING ATPASE SUBUNIT ALPHA"/>
    <property type="match status" value="1"/>
</dbReference>
<dbReference type="SUPFAM" id="SSF81653">
    <property type="entry name" value="Calcium ATPase, transduction domain A"/>
    <property type="match status" value="1"/>
</dbReference>
<dbReference type="Gene3D" id="3.40.1110.10">
    <property type="entry name" value="Calcium-transporting ATPase, cytoplasmic domain N"/>
    <property type="match status" value="1"/>
</dbReference>
<dbReference type="SFLD" id="SFLDS00003">
    <property type="entry name" value="Haloacid_Dehalogenase"/>
    <property type="match status" value="1"/>
</dbReference>
<evidence type="ECO:0000256" key="7">
    <source>
        <dbReference type="ARBA" id="ARBA00022989"/>
    </source>
</evidence>
<evidence type="ECO:0000256" key="10">
    <source>
        <dbReference type="SAM" id="Phobius"/>
    </source>
</evidence>
<feature type="domain" description="Cation-transporting P-type ATPase N-terminal" evidence="11">
    <location>
        <begin position="134"/>
        <end position="207"/>
    </location>
</feature>
<dbReference type="Proteomes" id="UP000009131">
    <property type="component" value="Unassembled WGS sequence"/>
</dbReference>
<protein>
    <recommendedName>
        <fullName evidence="11">Cation-transporting P-type ATPase N-terminal domain-containing protein</fullName>
    </recommendedName>
</protein>
<name>G7DY84_MIXOS</name>
<keyword evidence="8 10" id="KW-0472">Membrane</keyword>
<dbReference type="InterPro" id="IPR023299">
    <property type="entry name" value="ATPase_P-typ_cyto_dom_N"/>
</dbReference>
<keyword evidence="3 10" id="KW-0812">Transmembrane</keyword>
<feature type="transmembrane region" description="Helical" evidence="10">
    <location>
        <begin position="1023"/>
        <end position="1040"/>
    </location>
</feature>
<dbReference type="InterPro" id="IPR018303">
    <property type="entry name" value="ATPase_P-typ_P_site"/>
</dbReference>
<dbReference type="PRINTS" id="PR00119">
    <property type="entry name" value="CATATPASE"/>
</dbReference>
<dbReference type="AlphaFoldDB" id="G7DY84"/>
<dbReference type="HOGENOM" id="CLU_002360_4_1_1"/>
<dbReference type="PANTHER" id="PTHR43294:SF21">
    <property type="entry name" value="CATION TRANSPORTING ATPASE"/>
    <property type="match status" value="1"/>
</dbReference>
<sequence>MTDSRQSMSRSSVDEKDIEALPTTEEPKGRLSFVAALPHLSTLPDKDSQQRELDLKRMQHRTGSKEVPRTMSISWVPGGTSRPAPSEPSARIPLEFRTISLHVNETRESKSGTVLAAKVSAKKSKAVQDLAELQWASLSIDEVSTRLSADTQNGLEPAQVEKRLAQHGPNQITAAPNRWARKIAGYILGGFGSLLLICAVITFISWRPLGDPDPSVSNLALAIVLLIVCAMSAAFNAWQDWSTTQTMKSIAGMLPTDVLVSRSGSMLKIPYKSVVPGDLLHVKMGQKLAADCRIIESSADMSFDRSILTGESEAVLATSDATRDSFMESANIALQGTLCVSGSGKALVVATGDNTVFGRISAMTQQSKKQMTTLEREVFRFVAIIASLAISVAVIIVILWAAWLRPKHPDFISVSGILIDVVSILVSFIPEGLPICVSSSLTIIANKLKEHKILAKGLSTVETLGAVNVVLSDKTGTLTTNQMTVMSLGVGDSSYTAVDAIAAAKSNASQSRIIRELATVATVVNDAEFEATQTQSEKEKPVERRVIGDATDSGLLRFADKCLDVEATRAEWLELYRLAFNSKNKFALKLCTGQTDKGTEFSAAEDDAVLLVKGAPDILLRRCTSYLQEDGSLAPLDEDAESHIVTLQESFAARGQRVLLMAKKTIQAGTIDASCFASKALLGETVLALNVELEVVGLIGLVDPPKHDTAATVSTCQRAGIRFAMVTGDFASTAKAIAQGVGILSGNADVIHTVANLPRDIDEKDIKPFSPDSDITTAIVLSGSDLMAMNEVQWKQIVHYTEAVYARTTPEQKFRLVKAYQAAGNVVAVTGDGTNDAGALAAADIGVAIAGGSDVAVEAADVVLLEDFSAILVGIEYGRLVFDNLKKVIAYLLVAGSWAELWPVLLSVLLGLPQALSSMQMIIICVLTDVAPALSLIHEKPESDIMLRPPRNIKTDRLADWRLLCHSYLFLGNLQALCAMTACFYFAFEHTYGIHWSQLVFSYGGVQGVDPETLAEATAQAQALYFFSLVLGQWGNLLATRTRRLSIFQQDPIFNPKTRNWYLFPAMAIALALACFFSYLKPLNQPLETYAVPAQYVFLPMAYALGFIVLDETRKLIVREYPNSLLAWLAW</sequence>
<evidence type="ECO:0000256" key="6">
    <source>
        <dbReference type="ARBA" id="ARBA00022967"/>
    </source>
</evidence>
<feature type="compositionally biased region" description="Polar residues" evidence="9">
    <location>
        <begin position="1"/>
        <end position="11"/>
    </location>
</feature>
<dbReference type="InterPro" id="IPR023298">
    <property type="entry name" value="ATPase_P-typ_TM_dom_sf"/>
</dbReference>
<feature type="transmembrane region" description="Helical" evidence="10">
    <location>
        <begin position="183"/>
        <end position="206"/>
    </location>
</feature>
<evidence type="ECO:0000259" key="11">
    <source>
        <dbReference type="SMART" id="SM00831"/>
    </source>
</evidence>
<feature type="transmembrane region" description="Helical" evidence="10">
    <location>
        <begin position="1061"/>
        <end position="1080"/>
    </location>
</feature>
<dbReference type="InterPro" id="IPR050510">
    <property type="entry name" value="Cation_transp_ATPase_P-type"/>
</dbReference>
<evidence type="ECO:0000256" key="3">
    <source>
        <dbReference type="ARBA" id="ARBA00022692"/>
    </source>
</evidence>
<dbReference type="InterPro" id="IPR023214">
    <property type="entry name" value="HAD_sf"/>
</dbReference>
<dbReference type="STRING" id="764103.G7DY84"/>
<dbReference type="GO" id="GO:0005886">
    <property type="term" value="C:plasma membrane"/>
    <property type="evidence" value="ECO:0007669"/>
    <property type="project" value="UniProtKB-SubCell"/>
</dbReference>
<dbReference type="FunFam" id="1.20.1110.10:FF:000095">
    <property type="entry name" value="Sodium/potassium-transporting ATPase subunit alpha-1"/>
    <property type="match status" value="1"/>
</dbReference>
<dbReference type="NCBIfam" id="TIGR01494">
    <property type="entry name" value="ATPase_P-type"/>
    <property type="match status" value="2"/>
</dbReference>